<gene>
    <name evidence="1" type="ORF">XAT740_LOCUS56821</name>
</gene>
<dbReference type="SUPFAM" id="SSF68906">
    <property type="entry name" value="SAP domain"/>
    <property type="match status" value="1"/>
</dbReference>
<dbReference type="Gene3D" id="1.10.720.30">
    <property type="entry name" value="SAP domain"/>
    <property type="match status" value="1"/>
</dbReference>
<dbReference type="InterPro" id="IPR036361">
    <property type="entry name" value="SAP_dom_sf"/>
</dbReference>
<organism evidence="1 2">
    <name type="scientific">Adineta ricciae</name>
    <name type="common">Rotifer</name>
    <dbReference type="NCBI Taxonomy" id="249248"/>
    <lineage>
        <taxon>Eukaryota</taxon>
        <taxon>Metazoa</taxon>
        <taxon>Spiralia</taxon>
        <taxon>Gnathifera</taxon>
        <taxon>Rotifera</taxon>
        <taxon>Eurotatoria</taxon>
        <taxon>Bdelloidea</taxon>
        <taxon>Adinetida</taxon>
        <taxon>Adinetidae</taxon>
        <taxon>Adineta</taxon>
    </lineage>
</organism>
<reference evidence="1" key="1">
    <citation type="submission" date="2021-02" db="EMBL/GenBank/DDBJ databases">
        <authorList>
            <person name="Nowell W R."/>
        </authorList>
    </citation>
    <scope>NUCLEOTIDE SEQUENCE</scope>
</reference>
<accession>A0A816FF89</accession>
<dbReference type="EMBL" id="CAJNOR010011373">
    <property type="protein sequence ID" value="CAF1660789.1"/>
    <property type="molecule type" value="Genomic_DNA"/>
</dbReference>
<dbReference type="AlphaFoldDB" id="A0A816FF89"/>
<proteinExistence type="predicted"/>
<feature type="non-terminal residue" evidence="1">
    <location>
        <position position="1"/>
    </location>
</feature>
<name>A0A816FF89_ADIRI</name>
<evidence type="ECO:0008006" key="3">
    <source>
        <dbReference type="Google" id="ProtNLM"/>
    </source>
</evidence>
<dbReference type="Proteomes" id="UP000663828">
    <property type="component" value="Unassembled WGS sequence"/>
</dbReference>
<evidence type="ECO:0000313" key="2">
    <source>
        <dbReference type="Proteomes" id="UP000663828"/>
    </source>
</evidence>
<protein>
    <recommendedName>
        <fullName evidence="3">SAP domain-containing protein</fullName>
    </recommendedName>
</protein>
<keyword evidence="2" id="KW-1185">Reference proteome</keyword>
<evidence type="ECO:0000313" key="1">
    <source>
        <dbReference type="EMBL" id="CAF1660789.1"/>
    </source>
</evidence>
<sequence length="134" mass="15192">MDAASNVIVQMNALDVIKTYRVPELQALLEYARLSRQGNKSELFQRCKLLISSNLTPQLLNKINQINLARISSSRPSHSPQAPPRNFSTQQSVVLTPTSSIDNLPLPQQIQYVNLPFYEKIRTIECINMPVDKK</sequence>
<comment type="caution">
    <text evidence="1">The sequence shown here is derived from an EMBL/GenBank/DDBJ whole genome shotgun (WGS) entry which is preliminary data.</text>
</comment>